<evidence type="ECO:0000259" key="3">
    <source>
        <dbReference type="Pfam" id="PF00107"/>
    </source>
</evidence>
<dbReference type="EMBL" id="VIWU01000001">
    <property type="protein sequence ID" value="TWF75191.1"/>
    <property type="molecule type" value="Genomic_DNA"/>
</dbReference>
<dbReference type="Proteomes" id="UP000321261">
    <property type="component" value="Unassembled WGS sequence"/>
</dbReference>
<dbReference type="Gene3D" id="3.90.180.10">
    <property type="entry name" value="Medium-chain alcohol dehydrogenases, catalytic domain"/>
    <property type="match status" value="1"/>
</dbReference>
<protein>
    <submittedName>
        <fullName evidence="5">Threonine dehydrogenase-like Zn-dependent dehydrogenase</fullName>
    </submittedName>
</protein>
<comment type="caution">
    <text evidence="5">The sequence shown here is derived from an EMBL/GenBank/DDBJ whole genome shotgun (WGS) entry which is preliminary data.</text>
</comment>
<dbReference type="RefSeq" id="WP_147254433.1">
    <property type="nucleotide sequence ID" value="NZ_VIWU01000001.1"/>
</dbReference>
<dbReference type="GO" id="GO:0016491">
    <property type="term" value="F:oxidoreductase activity"/>
    <property type="evidence" value="ECO:0007669"/>
    <property type="project" value="UniProtKB-KW"/>
</dbReference>
<feature type="domain" description="Alcohol dehydrogenase-like C-terminal" evidence="3">
    <location>
        <begin position="184"/>
        <end position="300"/>
    </location>
</feature>
<organism evidence="5 6">
    <name type="scientific">Pseudonocardia hierapolitana</name>
    <dbReference type="NCBI Taxonomy" id="1128676"/>
    <lineage>
        <taxon>Bacteria</taxon>
        <taxon>Bacillati</taxon>
        <taxon>Actinomycetota</taxon>
        <taxon>Actinomycetes</taxon>
        <taxon>Pseudonocardiales</taxon>
        <taxon>Pseudonocardiaceae</taxon>
        <taxon>Pseudonocardia</taxon>
    </lineage>
</organism>
<dbReference type="InterPro" id="IPR036291">
    <property type="entry name" value="NAD(P)-bd_dom_sf"/>
</dbReference>
<dbReference type="InterPro" id="IPR013154">
    <property type="entry name" value="ADH-like_N"/>
</dbReference>
<comment type="cofactor">
    <cofactor evidence="1">
        <name>Zn(2+)</name>
        <dbReference type="ChEBI" id="CHEBI:29105"/>
    </cofactor>
</comment>
<feature type="domain" description="Alcohol dehydrogenase-like N-terminal" evidence="4">
    <location>
        <begin position="33"/>
        <end position="143"/>
    </location>
</feature>
<dbReference type="InterPro" id="IPR013149">
    <property type="entry name" value="ADH-like_C"/>
</dbReference>
<dbReference type="PANTHER" id="PTHR43401:SF2">
    <property type="entry name" value="L-THREONINE 3-DEHYDROGENASE"/>
    <property type="match status" value="1"/>
</dbReference>
<evidence type="ECO:0000259" key="4">
    <source>
        <dbReference type="Pfam" id="PF08240"/>
    </source>
</evidence>
<dbReference type="InterPro" id="IPR011032">
    <property type="entry name" value="GroES-like_sf"/>
</dbReference>
<evidence type="ECO:0000256" key="2">
    <source>
        <dbReference type="ARBA" id="ARBA00023002"/>
    </source>
</evidence>
<sequence length="358" mass="37443">MPTPDTRVRSRSLRFHGPGDIRLDEAAERALAPDEVRLRPLAVGVCGTDAHIVAGSFPAEPGVVLGHEVCGRVVEVGAGLDEANAPRVGDLVTVEPHRYCTACTWCRAGQEHLCAGKRGYGVHLDGGMAESMVVPARIAYVLPPDTVPWVGALCEPVACCIHAVDRLGIVAGEALLVLGSGPAGAVLAALGRLLGATPIVAADTREGRRDLALRMGADVAIDPRDPDQVRAAVDLTGGEGYPAVVDAVGSSAVLEQAITLARRGGRVLEFGVASPHDVAAVRPHDLFSRELTLLGSVINPWTHQRAVALLPRLGLDRLSTAFHGLHEFDEALAAQRRGDVDKVFVAPAGAAAAREPAR</sequence>
<evidence type="ECO:0000313" key="6">
    <source>
        <dbReference type="Proteomes" id="UP000321261"/>
    </source>
</evidence>
<dbReference type="PANTHER" id="PTHR43401">
    <property type="entry name" value="L-THREONINE 3-DEHYDROGENASE"/>
    <property type="match status" value="1"/>
</dbReference>
<evidence type="ECO:0000256" key="1">
    <source>
        <dbReference type="ARBA" id="ARBA00001947"/>
    </source>
</evidence>
<name>A0A561SK05_9PSEU</name>
<evidence type="ECO:0000313" key="5">
    <source>
        <dbReference type="EMBL" id="TWF75191.1"/>
    </source>
</evidence>
<keyword evidence="6" id="KW-1185">Reference proteome</keyword>
<dbReference type="Pfam" id="PF08240">
    <property type="entry name" value="ADH_N"/>
    <property type="match status" value="1"/>
</dbReference>
<dbReference type="SUPFAM" id="SSF51735">
    <property type="entry name" value="NAD(P)-binding Rossmann-fold domains"/>
    <property type="match status" value="1"/>
</dbReference>
<dbReference type="InterPro" id="IPR050129">
    <property type="entry name" value="Zn_alcohol_dh"/>
</dbReference>
<dbReference type="Pfam" id="PF00107">
    <property type="entry name" value="ADH_zinc_N"/>
    <property type="match status" value="1"/>
</dbReference>
<reference evidence="5 6" key="1">
    <citation type="submission" date="2019-06" db="EMBL/GenBank/DDBJ databases">
        <title>Sequencing the genomes of 1000 actinobacteria strains.</title>
        <authorList>
            <person name="Klenk H.-P."/>
        </authorList>
    </citation>
    <scope>NUCLEOTIDE SEQUENCE [LARGE SCALE GENOMIC DNA]</scope>
    <source>
        <strain evidence="5 6">DSM 45671</strain>
    </source>
</reference>
<dbReference type="SUPFAM" id="SSF50129">
    <property type="entry name" value="GroES-like"/>
    <property type="match status" value="1"/>
</dbReference>
<proteinExistence type="predicted"/>
<keyword evidence="2" id="KW-0560">Oxidoreductase</keyword>
<gene>
    <name evidence="5" type="ORF">FHX44_111075</name>
</gene>
<dbReference type="Gene3D" id="3.40.50.720">
    <property type="entry name" value="NAD(P)-binding Rossmann-like Domain"/>
    <property type="match status" value="1"/>
</dbReference>
<dbReference type="AlphaFoldDB" id="A0A561SK05"/>
<dbReference type="OrthoDB" id="3987021at2"/>
<accession>A0A561SK05</accession>